<dbReference type="EMBL" id="MU277273">
    <property type="protein sequence ID" value="KAI0056030.1"/>
    <property type="molecule type" value="Genomic_DNA"/>
</dbReference>
<evidence type="ECO:0000313" key="1">
    <source>
        <dbReference type="EMBL" id="KAI0056030.1"/>
    </source>
</evidence>
<reference evidence="1" key="1">
    <citation type="submission" date="2021-03" db="EMBL/GenBank/DDBJ databases">
        <authorList>
            <consortium name="DOE Joint Genome Institute"/>
            <person name="Ahrendt S."/>
            <person name="Looney B.P."/>
            <person name="Miyauchi S."/>
            <person name="Morin E."/>
            <person name="Drula E."/>
            <person name="Courty P.E."/>
            <person name="Chicoki N."/>
            <person name="Fauchery L."/>
            <person name="Kohler A."/>
            <person name="Kuo A."/>
            <person name="Labutti K."/>
            <person name="Pangilinan J."/>
            <person name="Lipzen A."/>
            <person name="Riley R."/>
            <person name="Andreopoulos W."/>
            <person name="He G."/>
            <person name="Johnson J."/>
            <person name="Barry K.W."/>
            <person name="Grigoriev I.V."/>
            <person name="Nagy L."/>
            <person name="Hibbett D."/>
            <person name="Henrissat B."/>
            <person name="Matheny P.B."/>
            <person name="Labbe J."/>
            <person name="Martin F."/>
        </authorList>
    </citation>
    <scope>NUCLEOTIDE SEQUENCE</scope>
    <source>
        <strain evidence="1">HHB10654</strain>
    </source>
</reference>
<gene>
    <name evidence="1" type="ORF">BV25DRAFT_1832689</name>
</gene>
<name>A0ACB8SHW9_9AGAM</name>
<comment type="caution">
    <text evidence="1">The sequence shown here is derived from an EMBL/GenBank/DDBJ whole genome shotgun (WGS) entry which is preliminary data.</text>
</comment>
<organism evidence="1 2">
    <name type="scientific">Artomyces pyxidatus</name>
    <dbReference type="NCBI Taxonomy" id="48021"/>
    <lineage>
        <taxon>Eukaryota</taxon>
        <taxon>Fungi</taxon>
        <taxon>Dikarya</taxon>
        <taxon>Basidiomycota</taxon>
        <taxon>Agaricomycotina</taxon>
        <taxon>Agaricomycetes</taxon>
        <taxon>Russulales</taxon>
        <taxon>Auriscalpiaceae</taxon>
        <taxon>Artomyces</taxon>
    </lineage>
</organism>
<accession>A0ACB8SHW9</accession>
<protein>
    <submittedName>
        <fullName evidence="1">Terpenoid synthase</fullName>
    </submittedName>
</protein>
<dbReference type="Proteomes" id="UP000814140">
    <property type="component" value="Unassembled WGS sequence"/>
</dbReference>
<evidence type="ECO:0000313" key="2">
    <source>
        <dbReference type="Proteomes" id="UP000814140"/>
    </source>
</evidence>
<proteinExistence type="predicted"/>
<sequence length="351" mass="40320">MLTQVQFRLPDTLAGWPWPRVINPYHDEVKAECEKWFHSFNALGPKSQDAFDRCDFCLLASLSYPQLDREQLRTTFDLMIVFFLFDEFTDRCHADQARAYADMIMDALDNPHKPRPAGECLLGEITRQFWERGTQTITLSVQEQFVNAFRRYTDAVATEGIDRDTSSVRSIDEYVRIRRYTVGVEPSLVPLQFGMEGLPNEVLSHPAVVKLSKLVADAVFLDNDLCSYNREQANGEDFHNIITVVMLELKVDLHGALAWLEQRRAQVATDILAAWNTLPVWSEDIREDAAMYVLGVVGWVRSNGTWNFESQRYFGKHGREIQEHRMVTLLPKMRGKGPCPDARDTLADLKE</sequence>
<keyword evidence="2" id="KW-1185">Reference proteome</keyword>
<reference evidence="1" key="2">
    <citation type="journal article" date="2022" name="New Phytol.">
        <title>Evolutionary transition to the ectomycorrhizal habit in the genomes of a hyperdiverse lineage of mushroom-forming fungi.</title>
        <authorList>
            <person name="Looney B."/>
            <person name="Miyauchi S."/>
            <person name="Morin E."/>
            <person name="Drula E."/>
            <person name="Courty P.E."/>
            <person name="Kohler A."/>
            <person name="Kuo A."/>
            <person name="LaButti K."/>
            <person name="Pangilinan J."/>
            <person name="Lipzen A."/>
            <person name="Riley R."/>
            <person name="Andreopoulos W."/>
            <person name="He G."/>
            <person name="Johnson J."/>
            <person name="Nolan M."/>
            <person name="Tritt A."/>
            <person name="Barry K.W."/>
            <person name="Grigoriev I.V."/>
            <person name="Nagy L.G."/>
            <person name="Hibbett D."/>
            <person name="Henrissat B."/>
            <person name="Matheny P.B."/>
            <person name="Labbe J."/>
            <person name="Martin F.M."/>
        </authorList>
    </citation>
    <scope>NUCLEOTIDE SEQUENCE</scope>
    <source>
        <strain evidence="1">HHB10654</strain>
    </source>
</reference>